<comment type="similarity">
    <text evidence="6 18">Belongs to the class-II pyridoxal-phosphate-dependent aminotransferase family.</text>
</comment>
<dbReference type="PANTHER" id="PTHR13693">
    <property type="entry name" value="CLASS II AMINOTRANSFERASE/8-AMINO-7-OXONONANOATE SYNTHASE"/>
    <property type="match status" value="1"/>
</dbReference>
<evidence type="ECO:0000256" key="7">
    <source>
        <dbReference type="ARBA" id="ARBA00013220"/>
    </source>
</evidence>
<evidence type="ECO:0000256" key="11">
    <source>
        <dbReference type="ARBA" id="ARBA00022898"/>
    </source>
</evidence>
<evidence type="ECO:0000256" key="8">
    <source>
        <dbReference type="ARBA" id="ARBA00022679"/>
    </source>
</evidence>
<dbReference type="SUPFAM" id="SSF53383">
    <property type="entry name" value="PLP-dependent transferases"/>
    <property type="match status" value="1"/>
</dbReference>
<keyword evidence="11 18" id="KW-0663">Pyridoxal phosphate</keyword>
<evidence type="ECO:0000256" key="2">
    <source>
        <dbReference type="ARBA" id="ARBA00004240"/>
    </source>
</evidence>
<evidence type="ECO:0000256" key="15">
    <source>
        <dbReference type="ARBA" id="ARBA00023136"/>
    </source>
</evidence>
<dbReference type="GO" id="GO:0005783">
    <property type="term" value="C:endoplasmic reticulum"/>
    <property type="evidence" value="ECO:0007669"/>
    <property type="project" value="UniProtKB-SubCell"/>
</dbReference>
<dbReference type="GO" id="GO:0030170">
    <property type="term" value="F:pyridoxal phosphate binding"/>
    <property type="evidence" value="ECO:0007669"/>
    <property type="project" value="InterPro"/>
</dbReference>
<dbReference type="Proteomes" id="UP000678393">
    <property type="component" value="Unassembled WGS sequence"/>
</dbReference>
<feature type="transmembrane region" description="Helical" evidence="19">
    <location>
        <begin position="15"/>
        <end position="33"/>
    </location>
</feature>
<keyword evidence="15 19" id="KW-0472">Membrane</keyword>
<accession>A0A8S4A1R6</accession>
<dbReference type="InterPro" id="IPR004839">
    <property type="entry name" value="Aminotransferase_I/II_large"/>
</dbReference>
<keyword evidence="10" id="KW-0256">Endoplasmic reticulum</keyword>
<evidence type="ECO:0000256" key="13">
    <source>
        <dbReference type="ARBA" id="ARBA00022989"/>
    </source>
</evidence>
<dbReference type="GO" id="GO:0046512">
    <property type="term" value="P:sphingosine biosynthetic process"/>
    <property type="evidence" value="ECO:0007669"/>
    <property type="project" value="TreeGrafter"/>
</dbReference>
<keyword evidence="14" id="KW-0443">Lipid metabolism</keyword>
<evidence type="ECO:0000256" key="9">
    <source>
        <dbReference type="ARBA" id="ARBA00022692"/>
    </source>
</evidence>
<evidence type="ECO:0000256" key="18">
    <source>
        <dbReference type="RuleBase" id="RU003693"/>
    </source>
</evidence>
<dbReference type="InterPro" id="IPR015424">
    <property type="entry name" value="PyrdxlP-dep_Trfase"/>
</dbReference>
<dbReference type="InterPro" id="IPR015422">
    <property type="entry name" value="PyrdxlP-dep_Trfase_small"/>
</dbReference>
<evidence type="ECO:0000313" key="21">
    <source>
        <dbReference type="EMBL" id="CAG5135843.1"/>
    </source>
</evidence>
<sequence>VEKWQDDFFESFEETPLLVAILTYLGYGLLVIVGQIRDLMRAYGIEKDKSCTEPKIEGFVPLYQSWESFYTRNVYRRIRDCWNRVVASVPGTHITILDRHSRDHGWTFKLTGKKLNAMNFGSYNYLGFAENTGPCADHVEKTTKQYGVGVCATRQELGYLDIHRELDELVAEYLGVEAAITVPMGFATNSMNMPALVSQGCLILSDELNHASLILGSRLTGAVIRTFKHNDMADLEKKLRDAVCHGQPRTHRPWKKILIVVEGVYSMEGSIVRLPDVLRLKKKYKAYVYLDEAHSIGAIGPHGKGVVDYFGLDPQDVDIMMGTFTKSFGSMGGYIGGSKALINHLRANAHSFIYSTAMSPPAAQQVISTMRIIMGKDGTQEGLRRIRQLAWNTRYFRKRLHEKGYILYGNKDSPVVPLLLYMPSKVPSFSRETLKRGLAVVVVGFPATPLIETRARFCLSAAHTKEMLDEALHIIDDVGTLIKLQYSSLPVPDFSEKDIQLIE</sequence>
<comment type="cofactor">
    <cofactor evidence="1 18">
        <name>pyridoxal 5'-phosphate</name>
        <dbReference type="ChEBI" id="CHEBI:597326"/>
    </cofactor>
</comment>
<comment type="caution">
    <text evidence="21">The sequence shown here is derived from an EMBL/GenBank/DDBJ whole genome shotgun (WGS) entry which is preliminary data.</text>
</comment>
<evidence type="ECO:0000256" key="12">
    <source>
        <dbReference type="ARBA" id="ARBA00022919"/>
    </source>
</evidence>
<name>A0A8S4A1R6_9EUPU</name>
<keyword evidence="13 19" id="KW-1133">Transmembrane helix</keyword>
<dbReference type="PANTHER" id="PTHR13693:SF3">
    <property type="entry name" value="LD36009P"/>
    <property type="match status" value="1"/>
</dbReference>
<dbReference type="GO" id="GO:0016020">
    <property type="term" value="C:membrane"/>
    <property type="evidence" value="ECO:0007669"/>
    <property type="project" value="UniProtKB-SubCell"/>
</dbReference>
<evidence type="ECO:0000259" key="20">
    <source>
        <dbReference type="Pfam" id="PF00155"/>
    </source>
</evidence>
<keyword evidence="9 19" id="KW-0812">Transmembrane</keyword>
<proteinExistence type="inferred from homology"/>
<evidence type="ECO:0000256" key="4">
    <source>
        <dbReference type="ARBA" id="ARBA00004760"/>
    </source>
</evidence>
<dbReference type="Pfam" id="PF00155">
    <property type="entry name" value="Aminotran_1_2"/>
    <property type="match status" value="1"/>
</dbReference>
<dbReference type="EMBL" id="CAJHNH020008464">
    <property type="protein sequence ID" value="CAG5135843.1"/>
    <property type="molecule type" value="Genomic_DNA"/>
</dbReference>
<evidence type="ECO:0000256" key="10">
    <source>
        <dbReference type="ARBA" id="ARBA00022824"/>
    </source>
</evidence>
<comment type="catalytic activity">
    <reaction evidence="17">
        <text>L-serine + hexadecanoyl-CoA + H(+) = 3-oxosphinganine + CO2 + CoA</text>
        <dbReference type="Rhea" id="RHEA:14761"/>
        <dbReference type="ChEBI" id="CHEBI:15378"/>
        <dbReference type="ChEBI" id="CHEBI:16526"/>
        <dbReference type="ChEBI" id="CHEBI:33384"/>
        <dbReference type="ChEBI" id="CHEBI:57287"/>
        <dbReference type="ChEBI" id="CHEBI:57379"/>
        <dbReference type="ChEBI" id="CHEBI:58299"/>
        <dbReference type="EC" id="2.3.1.50"/>
    </reaction>
</comment>
<dbReference type="InterPro" id="IPR015421">
    <property type="entry name" value="PyrdxlP-dep_Trfase_major"/>
</dbReference>
<comment type="pathway">
    <text evidence="4">Lipid metabolism; sphingolipid metabolism.</text>
</comment>
<comment type="pathway">
    <text evidence="5">Sphingolipid metabolism.</text>
</comment>
<keyword evidence="12" id="KW-0746">Sphingolipid metabolism</keyword>
<gene>
    <name evidence="21" type="ORF">CUNI_LOCUS21401</name>
</gene>
<evidence type="ECO:0000256" key="19">
    <source>
        <dbReference type="SAM" id="Phobius"/>
    </source>
</evidence>
<evidence type="ECO:0000256" key="6">
    <source>
        <dbReference type="ARBA" id="ARBA00008392"/>
    </source>
</evidence>
<dbReference type="Gene3D" id="3.90.1150.10">
    <property type="entry name" value="Aspartate Aminotransferase, domain 1"/>
    <property type="match status" value="1"/>
</dbReference>
<dbReference type="InterPro" id="IPR050087">
    <property type="entry name" value="AON_synthase_class-II"/>
</dbReference>
<comment type="subcellular location">
    <subcellularLocation>
        <location evidence="2">Endoplasmic reticulum</location>
    </subcellularLocation>
    <subcellularLocation>
        <location evidence="3">Membrane</location>
    </subcellularLocation>
</comment>
<evidence type="ECO:0000256" key="17">
    <source>
        <dbReference type="ARBA" id="ARBA00048528"/>
    </source>
</evidence>
<dbReference type="GO" id="GO:0046513">
    <property type="term" value="P:ceramide biosynthetic process"/>
    <property type="evidence" value="ECO:0007669"/>
    <property type="project" value="TreeGrafter"/>
</dbReference>
<dbReference type="FunFam" id="3.40.640.10:FF:000047">
    <property type="entry name" value="serine palmitoyltransferase 2 isoform X1"/>
    <property type="match status" value="1"/>
</dbReference>
<evidence type="ECO:0000256" key="5">
    <source>
        <dbReference type="ARBA" id="ARBA00004991"/>
    </source>
</evidence>
<dbReference type="PROSITE" id="PS00599">
    <property type="entry name" value="AA_TRANSFER_CLASS_2"/>
    <property type="match status" value="1"/>
</dbReference>
<evidence type="ECO:0000256" key="3">
    <source>
        <dbReference type="ARBA" id="ARBA00004370"/>
    </source>
</evidence>
<evidence type="ECO:0000256" key="16">
    <source>
        <dbReference type="ARBA" id="ARBA00023315"/>
    </source>
</evidence>
<dbReference type="OrthoDB" id="65434at2759"/>
<dbReference type="InterPro" id="IPR001917">
    <property type="entry name" value="Aminotrans_II_pyridoxalP_BS"/>
</dbReference>
<dbReference type="GO" id="GO:0017059">
    <property type="term" value="C:serine palmitoyltransferase complex"/>
    <property type="evidence" value="ECO:0007669"/>
    <property type="project" value="TreeGrafter"/>
</dbReference>
<keyword evidence="22" id="KW-1185">Reference proteome</keyword>
<keyword evidence="16" id="KW-0012">Acyltransferase</keyword>
<evidence type="ECO:0000256" key="1">
    <source>
        <dbReference type="ARBA" id="ARBA00001933"/>
    </source>
</evidence>
<organism evidence="21 22">
    <name type="scientific">Candidula unifasciata</name>
    <dbReference type="NCBI Taxonomy" id="100452"/>
    <lineage>
        <taxon>Eukaryota</taxon>
        <taxon>Metazoa</taxon>
        <taxon>Spiralia</taxon>
        <taxon>Lophotrochozoa</taxon>
        <taxon>Mollusca</taxon>
        <taxon>Gastropoda</taxon>
        <taxon>Heterobranchia</taxon>
        <taxon>Euthyneura</taxon>
        <taxon>Panpulmonata</taxon>
        <taxon>Eupulmonata</taxon>
        <taxon>Stylommatophora</taxon>
        <taxon>Helicina</taxon>
        <taxon>Helicoidea</taxon>
        <taxon>Geomitridae</taxon>
        <taxon>Candidula</taxon>
    </lineage>
</organism>
<keyword evidence="8" id="KW-0808">Transferase</keyword>
<protein>
    <recommendedName>
        <fullName evidence="7">serine C-palmitoyltransferase</fullName>
        <ecNumber evidence="7">2.3.1.50</ecNumber>
    </recommendedName>
</protein>
<dbReference type="Gene3D" id="3.40.640.10">
    <property type="entry name" value="Type I PLP-dependent aspartate aminotransferase-like (Major domain)"/>
    <property type="match status" value="1"/>
</dbReference>
<feature type="non-terminal residue" evidence="21">
    <location>
        <position position="1"/>
    </location>
</feature>
<evidence type="ECO:0000256" key="14">
    <source>
        <dbReference type="ARBA" id="ARBA00023098"/>
    </source>
</evidence>
<feature type="domain" description="Aminotransferase class I/classII large" evidence="20">
    <location>
        <begin position="117"/>
        <end position="475"/>
    </location>
</feature>
<dbReference type="GO" id="GO:0004758">
    <property type="term" value="F:serine C-palmitoyltransferase activity"/>
    <property type="evidence" value="ECO:0007669"/>
    <property type="project" value="UniProtKB-EC"/>
</dbReference>
<dbReference type="CDD" id="cd06454">
    <property type="entry name" value="KBL_like"/>
    <property type="match status" value="1"/>
</dbReference>
<dbReference type="AlphaFoldDB" id="A0A8S4A1R6"/>
<dbReference type="EC" id="2.3.1.50" evidence="7"/>
<evidence type="ECO:0000313" key="22">
    <source>
        <dbReference type="Proteomes" id="UP000678393"/>
    </source>
</evidence>
<reference evidence="21" key="1">
    <citation type="submission" date="2021-04" db="EMBL/GenBank/DDBJ databases">
        <authorList>
            <consortium name="Molecular Ecology Group"/>
        </authorList>
    </citation>
    <scope>NUCLEOTIDE SEQUENCE</scope>
</reference>